<proteinExistence type="predicted"/>
<dbReference type="Pfam" id="PF12728">
    <property type="entry name" value="HTH_17"/>
    <property type="match status" value="1"/>
</dbReference>
<evidence type="ECO:0000256" key="1">
    <source>
        <dbReference type="SAM" id="MobiDB-lite"/>
    </source>
</evidence>
<dbReference type="AlphaFoldDB" id="A0A540V882"/>
<gene>
    <name evidence="3" type="ORF">FKY71_18700</name>
</gene>
<feature type="domain" description="Helix-turn-helix" evidence="2">
    <location>
        <begin position="14"/>
        <end position="57"/>
    </location>
</feature>
<accession>A0A540V882</accession>
<dbReference type="InterPro" id="IPR041657">
    <property type="entry name" value="HTH_17"/>
</dbReference>
<reference evidence="3 4" key="1">
    <citation type="submission" date="2019-06" db="EMBL/GenBank/DDBJ databases">
        <title>Metagenome assembled Genome of Spiribacter salinus SL48-SHIP from the microbial mat of Salt Lake 48 (Novosibirsk region, Russia).</title>
        <authorList>
            <person name="Shipova A."/>
            <person name="Rozanov A.S."/>
            <person name="Bryanskaya A.V."/>
            <person name="Peltek S.E."/>
        </authorList>
    </citation>
    <scope>NUCLEOTIDE SEQUENCE [LARGE SCALE GENOMIC DNA]</scope>
    <source>
        <strain evidence="3">SL48-SHIP-2</strain>
    </source>
</reference>
<evidence type="ECO:0000313" key="4">
    <source>
        <dbReference type="Proteomes" id="UP000315400"/>
    </source>
</evidence>
<name>A0A540V882_9GAMM</name>
<evidence type="ECO:0000313" key="3">
    <source>
        <dbReference type="EMBL" id="TQE92925.1"/>
    </source>
</evidence>
<comment type="caution">
    <text evidence="3">The sequence shown here is derived from an EMBL/GenBank/DDBJ whole genome shotgun (WGS) entry which is preliminary data.</text>
</comment>
<dbReference type="InterPro" id="IPR009061">
    <property type="entry name" value="DNA-bd_dom_put_sf"/>
</dbReference>
<organism evidence="3 4">
    <name type="scientific">Spiribacter salinus</name>
    <dbReference type="NCBI Taxonomy" id="1335746"/>
    <lineage>
        <taxon>Bacteria</taxon>
        <taxon>Pseudomonadati</taxon>
        <taxon>Pseudomonadota</taxon>
        <taxon>Gammaproteobacteria</taxon>
        <taxon>Chromatiales</taxon>
        <taxon>Ectothiorhodospiraceae</taxon>
        <taxon>Spiribacter</taxon>
    </lineage>
</organism>
<dbReference type="GO" id="GO:0003677">
    <property type="term" value="F:DNA binding"/>
    <property type="evidence" value="ECO:0007669"/>
    <property type="project" value="InterPro"/>
</dbReference>
<dbReference type="NCBIfam" id="TIGR01764">
    <property type="entry name" value="excise"/>
    <property type="match status" value="1"/>
</dbReference>
<protein>
    <submittedName>
        <fullName evidence="3">Helix-turn-helix domain-containing protein</fullName>
    </submittedName>
</protein>
<sequence>MKSTENMEAASTKYLTPQEAADTLRVTRRTVYNLLSKGHLQGRRVGSQWRIPQSEVRTTDNPTSEERNGD</sequence>
<dbReference type="SUPFAM" id="SSF46955">
    <property type="entry name" value="Putative DNA-binding domain"/>
    <property type="match status" value="1"/>
</dbReference>
<feature type="region of interest" description="Disordered" evidence="1">
    <location>
        <begin position="43"/>
        <end position="70"/>
    </location>
</feature>
<dbReference type="Proteomes" id="UP000315400">
    <property type="component" value="Unassembled WGS sequence"/>
</dbReference>
<dbReference type="InterPro" id="IPR010093">
    <property type="entry name" value="SinI_DNA-bd"/>
</dbReference>
<dbReference type="EMBL" id="VIFK01000524">
    <property type="protein sequence ID" value="TQE92925.1"/>
    <property type="molecule type" value="Genomic_DNA"/>
</dbReference>
<evidence type="ECO:0000259" key="2">
    <source>
        <dbReference type="Pfam" id="PF12728"/>
    </source>
</evidence>